<gene>
    <name evidence="3" type="ORF">Tci_061239</name>
</gene>
<dbReference type="CDD" id="cd00303">
    <property type="entry name" value="retropepsin_like"/>
    <property type="match status" value="1"/>
</dbReference>
<evidence type="ECO:0000259" key="2">
    <source>
        <dbReference type="Pfam" id="PF03732"/>
    </source>
</evidence>
<dbReference type="InterPro" id="IPR021109">
    <property type="entry name" value="Peptidase_aspartic_dom_sf"/>
</dbReference>
<keyword evidence="3" id="KW-0239">DNA-directed DNA polymerase</keyword>
<dbReference type="PANTHER" id="PTHR33067">
    <property type="entry name" value="RNA-DIRECTED DNA POLYMERASE-RELATED"/>
    <property type="match status" value="1"/>
</dbReference>
<dbReference type="GO" id="GO:0003887">
    <property type="term" value="F:DNA-directed DNA polymerase activity"/>
    <property type="evidence" value="ECO:0007669"/>
    <property type="project" value="UniProtKB-KW"/>
</dbReference>
<organism evidence="3">
    <name type="scientific">Tanacetum cinerariifolium</name>
    <name type="common">Dalmatian daisy</name>
    <name type="synonym">Chrysanthemum cinerariifolium</name>
    <dbReference type="NCBI Taxonomy" id="118510"/>
    <lineage>
        <taxon>Eukaryota</taxon>
        <taxon>Viridiplantae</taxon>
        <taxon>Streptophyta</taxon>
        <taxon>Embryophyta</taxon>
        <taxon>Tracheophyta</taxon>
        <taxon>Spermatophyta</taxon>
        <taxon>Magnoliopsida</taxon>
        <taxon>eudicotyledons</taxon>
        <taxon>Gunneridae</taxon>
        <taxon>Pentapetalae</taxon>
        <taxon>asterids</taxon>
        <taxon>campanulids</taxon>
        <taxon>Asterales</taxon>
        <taxon>Asteraceae</taxon>
        <taxon>Asteroideae</taxon>
        <taxon>Anthemideae</taxon>
        <taxon>Anthemidinae</taxon>
        <taxon>Tanacetum</taxon>
    </lineage>
</organism>
<feature type="compositionally biased region" description="Low complexity" evidence="1">
    <location>
        <begin position="1"/>
        <end position="11"/>
    </location>
</feature>
<dbReference type="EMBL" id="BKCJ010009924">
    <property type="protein sequence ID" value="GEU89261.1"/>
    <property type="molecule type" value="Genomic_DNA"/>
</dbReference>
<name>A0A6L2NSA5_TANCI</name>
<protein>
    <submittedName>
        <fullName evidence="3">DNA-directed DNA polymerase</fullName>
    </submittedName>
</protein>
<comment type="caution">
    <text evidence="3">The sequence shown here is derived from an EMBL/GenBank/DDBJ whole genome shotgun (WGS) entry which is preliminary data.</text>
</comment>
<evidence type="ECO:0000256" key="1">
    <source>
        <dbReference type="SAM" id="MobiDB-lite"/>
    </source>
</evidence>
<evidence type="ECO:0000313" key="3">
    <source>
        <dbReference type="EMBL" id="GEU89261.1"/>
    </source>
</evidence>
<dbReference type="PANTHER" id="PTHR33067:SF35">
    <property type="entry name" value="ASPARTIC PEPTIDASE DDI1-TYPE DOMAIN-CONTAINING PROTEIN"/>
    <property type="match status" value="1"/>
</dbReference>
<dbReference type="Pfam" id="PF03732">
    <property type="entry name" value="Retrotrans_gag"/>
    <property type="match status" value="1"/>
</dbReference>
<feature type="non-terminal residue" evidence="3">
    <location>
        <position position="1086"/>
    </location>
</feature>
<proteinExistence type="predicted"/>
<keyword evidence="3" id="KW-0548">Nucleotidyltransferase</keyword>
<keyword evidence="3" id="KW-0808">Transferase</keyword>
<dbReference type="AlphaFoldDB" id="A0A6L2NSA5"/>
<feature type="region of interest" description="Disordered" evidence="1">
    <location>
        <begin position="267"/>
        <end position="286"/>
    </location>
</feature>
<dbReference type="SUPFAM" id="SSF50630">
    <property type="entry name" value="Acid proteases"/>
    <property type="match status" value="1"/>
</dbReference>
<feature type="region of interest" description="Disordered" evidence="1">
    <location>
        <begin position="1"/>
        <end position="31"/>
    </location>
</feature>
<dbReference type="InterPro" id="IPR005162">
    <property type="entry name" value="Retrotrans_gag_dom"/>
</dbReference>
<dbReference type="Gene3D" id="2.40.70.10">
    <property type="entry name" value="Acid Proteases"/>
    <property type="match status" value="1"/>
</dbReference>
<accession>A0A6L2NSA5</accession>
<feature type="compositionally biased region" description="Basic residues" evidence="1">
    <location>
        <begin position="22"/>
        <end position="31"/>
    </location>
</feature>
<feature type="domain" description="Retrotransposon gag" evidence="2">
    <location>
        <begin position="83"/>
        <end position="166"/>
    </location>
</feature>
<reference evidence="3" key="1">
    <citation type="journal article" date="2019" name="Sci. Rep.">
        <title>Draft genome of Tanacetum cinerariifolium, the natural source of mosquito coil.</title>
        <authorList>
            <person name="Yamashiro T."/>
            <person name="Shiraishi A."/>
            <person name="Satake H."/>
            <person name="Nakayama K."/>
        </authorList>
    </citation>
    <scope>NUCLEOTIDE SEQUENCE</scope>
</reference>
<sequence length="1086" mass="122723">MRTRSSSNLPVVSPPNPSTLNPKRRNRRRSKQHFILEESPIDTMADQRTMAELLCVPIEGYAEAIVFFGLEKDNPHDHIRAVRRWLEKEPPRSILTWEDLVPKFINEFFPPSRTTNLRNAISNFQQRFDESFHEAWDRYKDLLRTCPHHGFTELHQLDTFYNALNPTDQDSLNSAAGGNLLERRTQDVLTIIENKSKVHNSLNKSVVSQVKSVDANSNSSSEIAKLTHAVNQQTSACLATGGNTFPELRDNIQGYVAATVVNYNQGNSVYRPPDPKHRNRRRSKQPFILEESPVDTMADQRTMAELLRAPTEGYAEAIVVPPILAELFELKHRLINMMTSNQFFRLEKDNPHDHICWFNKITSTIKYKDVPNSAIKLMLFPFSLIGAACRWLEKEPSRSILTWEDLAWDRYKDLLRACPHHGFTELHQLDTFYNALNPADQDSLNVAAGGNLLERRTQDVLTIIENKSKVRNSQNKSVVSQVKSSDANSNSSSKIAKLTHAVNQQTRACLAADGNTFPELRDNIQGYVAAAVVNYNQGNSVYRPPSIANQNRPPGFAQPNVQKNQNHNTIANQKGELKAITTRSGIVIDGPSVPIPPLFINLKEDERVEETLTDQDLAEYTIKVPPPLLHINITLADALILIPKYQKMLKALIFNKEKLQELANTPLNENYSAVILKKLPKKLGDLGKFFVPYGFNELKCKALADLGASINLMPFYVWKKLALPELISTRMTLELANRAICTPAGIARDVFVPVGKFTLPTNFVIVNYESDPRVPLILGRPFLQTARALIDVHEEEMILRDEMFVDENALDYSPPPLFDEYDDDLFEVESNTKNVYDDPFDPKGEKIKESKLLIDELDLPCDFCLPSEYGSFFSEDFSKVDALPLTNNEDKCLAASGNTFPELRDNIQGYVAAAAVNRNQGNFVYRPPDQSYQAPTQQNQVVPLSELEKVKRMNEVNMKAMQTQINNVKNELRNELKNSIQASMSNQTNELKNIMGQDLSLATPLLTRRVNSKPSPLEVLHINITLADALILPKYQKMLKALHSNKEKLQELANTPLNENCSSVILKKLPEKLGDPGKFLISYGFS</sequence>